<dbReference type="EMBL" id="BGZK01000413">
    <property type="protein sequence ID" value="GBP42205.1"/>
    <property type="molecule type" value="Genomic_DNA"/>
</dbReference>
<reference evidence="1 2" key="1">
    <citation type="journal article" date="2019" name="Commun. Biol.">
        <title>The bagworm genome reveals a unique fibroin gene that provides high tensile strength.</title>
        <authorList>
            <person name="Kono N."/>
            <person name="Nakamura H."/>
            <person name="Ohtoshi R."/>
            <person name="Tomita M."/>
            <person name="Numata K."/>
            <person name="Arakawa K."/>
        </authorList>
    </citation>
    <scope>NUCLEOTIDE SEQUENCE [LARGE SCALE GENOMIC DNA]</scope>
</reference>
<comment type="caution">
    <text evidence="1">The sequence shown here is derived from an EMBL/GenBank/DDBJ whole genome shotgun (WGS) entry which is preliminary data.</text>
</comment>
<evidence type="ECO:0000313" key="1">
    <source>
        <dbReference type="EMBL" id="GBP42205.1"/>
    </source>
</evidence>
<keyword evidence="2" id="KW-1185">Reference proteome</keyword>
<gene>
    <name evidence="1" type="ORF">EVAR_25832_1</name>
</gene>
<sequence length="113" mass="13067">MTHASPICSPQIGDPASRQHYLSFKSWRINSVDPAQTPTSTSEIQSLTRTSYHIVIYERIRTFFLYLDESIRQGNFVSEFQHQTTRTHGCALRIFCLLRLKTGKNYLTFPDPV</sequence>
<dbReference type="AlphaFoldDB" id="A0A4C1VWK1"/>
<name>A0A4C1VWK1_EUMVA</name>
<evidence type="ECO:0000313" key="2">
    <source>
        <dbReference type="Proteomes" id="UP000299102"/>
    </source>
</evidence>
<organism evidence="1 2">
    <name type="scientific">Eumeta variegata</name>
    <name type="common">Bagworm moth</name>
    <name type="synonym">Eumeta japonica</name>
    <dbReference type="NCBI Taxonomy" id="151549"/>
    <lineage>
        <taxon>Eukaryota</taxon>
        <taxon>Metazoa</taxon>
        <taxon>Ecdysozoa</taxon>
        <taxon>Arthropoda</taxon>
        <taxon>Hexapoda</taxon>
        <taxon>Insecta</taxon>
        <taxon>Pterygota</taxon>
        <taxon>Neoptera</taxon>
        <taxon>Endopterygota</taxon>
        <taxon>Lepidoptera</taxon>
        <taxon>Glossata</taxon>
        <taxon>Ditrysia</taxon>
        <taxon>Tineoidea</taxon>
        <taxon>Psychidae</taxon>
        <taxon>Oiketicinae</taxon>
        <taxon>Eumeta</taxon>
    </lineage>
</organism>
<accession>A0A4C1VWK1</accession>
<dbReference type="Proteomes" id="UP000299102">
    <property type="component" value="Unassembled WGS sequence"/>
</dbReference>
<protein>
    <submittedName>
        <fullName evidence="1">Uncharacterized protein</fullName>
    </submittedName>
</protein>
<proteinExistence type="predicted"/>